<keyword evidence="2" id="KW-1185">Reference proteome</keyword>
<reference evidence="1 2" key="1">
    <citation type="submission" date="2019-04" db="EMBL/GenBank/DDBJ databases">
        <title>Friends and foes A comparative genomics study of 23 Aspergillus species from section Flavi.</title>
        <authorList>
            <consortium name="DOE Joint Genome Institute"/>
            <person name="Kjaerbolling I."/>
            <person name="Vesth T."/>
            <person name="Frisvad J.C."/>
            <person name="Nybo J.L."/>
            <person name="Theobald S."/>
            <person name="Kildgaard S."/>
            <person name="Isbrandt T."/>
            <person name="Kuo A."/>
            <person name="Sato A."/>
            <person name="Lyhne E.K."/>
            <person name="Kogle M.E."/>
            <person name="Wiebenga A."/>
            <person name="Kun R.S."/>
            <person name="Lubbers R.J."/>
            <person name="Makela M.R."/>
            <person name="Barry K."/>
            <person name="Chovatia M."/>
            <person name="Clum A."/>
            <person name="Daum C."/>
            <person name="Haridas S."/>
            <person name="He G."/>
            <person name="LaButti K."/>
            <person name="Lipzen A."/>
            <person name="Mondo S."/>
            <person name="Riley R."/>
            <person name="Salamov A."/>
            <person name="Simmons B.A."/>
            <person name="Magnuson J.K."/>
            <person name="Henrissat B."/>
            <person name="Mortensen U.H."/>
            <person name="Larsen T.O."/>
            <person name="Devries R.P."/>
            <person name="Grigoriev I.V."/>
            <person name="Machida M."/>
            <person name="Baker S.E."/>
            <person name="Andersen M.R."/>
        </authorList>
    </citation>
    <scope>NUCLEOTIDE SEQUENCE [LARGE SCALE GENOMIC DNA]</scope>
    <source>
        <strain evidence="1 2">CBS 117626</strain>
    </source>
</reference>
<evidence type="ECO:0000313" key="2">
    <source>
        <dbReference type="Proteomes" id="UP000326950"/>
    </source>
</evidence>
<dbReference type="OrthoDB" id="4389629at2759"/>
<protein>
    <recommendedName>
        <fullName evidence="3">Aminoglycoside phosphotransferase domain-containing protein</fullName>
    </recommendedName>
</protein>
<dbReference type="AlphaFoldDB" id="A0A5N6UK98"/>
<proteinExistence type="predicted"/>
<evidence type="ECO:0008006" key="3">
    <source>
        <dbReference type="Google" id="ProtNLM"/>
    </source>
</evidence>
<sequence length="257" mass="29846">MDEDIWGFDCAGTVIKFDDKEIKVKEQLTEILDDIMGQQHVLALAENTKTAETHIVKIRYELNPKYFDFDDPEEEKEIAIDHFSSEVHAAERLGNAGYGPKYVTHWRQIQGTGWPLDGGSVFFLVMGTVPGEDVDKIRDELSDRQLDSIRSQLARISEFMRKDGYKLYEQHPSFLRYDRMADKLYLVDLTFIGFTDPKSETSIPVEEDNVYVEAFNIWRYPYDEPLSLLSWLIRLISPKKRTFATRAQTAGSKLPYW</sequence>
<evidence type="ECO:0000313" key="1">
    <source>
        <dbReference type="EMBL" id="KAE8158946.1"/>
    </source>
</evidence>
<accession>A0A5N6UK98</accession>
<gene>
    <name evidence="1" type="ORF">BDV40DRAFT_303704</name>
</gene>
<dbReference type="Proteomes" id="UP000326950">
    <property type="component" value="Unassembled WGS sequence"/>
</dbReference>
<dbReference type="EMBL" id="ML738684">
    <property type="protein sequence ID" value="KAE8158946.1"/>
    <property type="molecule type" value="Genomic_DNA"/>
</dbReference>
<name>A0A5N6UK98_ASPTM</name>
<organism evidence="1 2">
    <name type="scientific">Aspergillus tamarii</name>
    <dbReference type="NCBI Taxonomy" id="41984"/>
    <lineage>
        <taxon>Eukaryota</taxon>
        <taxon>Fungi</taxon>
        <taxon>Dikarya</taxon>
        <taxon>Ascomycota</taxon>
        <taxon>Pezizomycotina</taxon>
        <taxon>Eurotiomycetes</taxon>
        <taxon>Eurotiomycetidae</taxon>
        <taxon>Eurotiales</taxon>
        <taxon>Aspergillaceae</taxon>
        <taxon>Aspergillus</taxon>
        <taxon>Aspergillus subgen. Circumdati</taxon>
    </lineage>
</organism>